<evidence type="ECO:0000256" key="10">
    <source>
        <dbReference type="ARBA" id="ARBA00073389"/>
    </source>
</evidence>
<keyword evidence="6" id="KW-0804">Transcription</keyword>
<dbReference type="InterPro" id="IPR040155">
    <property type="entry name" value="CEBPZ/Mak21-like"/>
</dbReference>
<comment type="subcellular location">
    <subcellularLocation>
        <location evidence="1">Nucleus</location>
    </subcellularLocation>
</comment>
<evidence type="ECO:0000256" key="4">
    <source>
        <dbReference type="ARBA" id="ARBA00023015"/>
    </source>
</evidence>
<feature type="region of interest" description="Disordered" evidence="11">
    <location>
        <begin position="792"/>
        <end position="838"/>
    </location>
</feature>
<evidence type="ECO:0000256" key="3">
    <source>
        <dbReference type="ARBA" id="ARBA00022553"/>
    </source>
</evidence>
<accession>A0AAN7PNG4</accession>
<dbReference type="InterPro" id="IPR011989">
    <property type="entry name" value="ARM-like"/>
</dbReference>
<organism evidence="13 14">
    <name type="scientific">Aquatica leii</name>
    <dbReference type="NCBI Taxonomy" id="1421715"/>
    <lineage>
        <taxon>Eukaryota</taxon>
        <taxon>Metazoa</taxon>
        <taxon>Ecdysozoa</taxon>
        <taxon>Arthropoda</taxon>
        <taxon>Hexapoda</taxon>
        <taxon>Insecta</taxon>
        <taxon>Pterygota</taxon>
        <taxon>Neoptera</taxon>
        <taxon>Endopterygota</taxon>
        <taxon>Coleoptera</taxon>
        <taxon>Polyphaga</taxon>
        <taxon>Elateriformia</taxon>
        <taxon>Elateroidea</taxon>
        <taxon>Lampyridae</taxon>
        <taxon>Luciolinae</taxon>
        <taxon>Aquatica</taxon>
    </lineage>
</organism>
<evidence type="ECO:0000256" key="5">
    <source>
        <dbReference type="ARBA" id="ARBA00023159"/>
    </source>
</evidence>
<dbReference type="AlphaFoldDB" id="A0AAN7PNG4"/>
<dbReference type="InterPro" id="IPR005612">
    <property type="entry name" value="CCAAT-binding_factor"/>
</dbReference>
<reference evidence="14" key="1">
    <citation type="submission" date="2023-01" db="EMBL/GenBank/DDBJ databases">
        <title>Key to firefly adult light organ development and bioluminescence: homeobox transcription factors regulate luciferase expression and transportation to peroxisome.</title>
        <authorList>
            <person name="Fu X."/>
        </authorList>
    </citation>
    <scope>NUCLEOTIDE SEQUENCE [LARGE SCALE GENOMIC DNA]</scope>
</reference>
<evidence type="ECO:0000256" key="8">
    <source>
        <dbReference type="ARBA" id="ARBA00031941"/>
    </source>
</evidence>
<keyword evidence="14" id="KW-1185">Reference proteome</keyword>
<evidence type="ECO:0000256" key="11">
    <source>
        <dbReference type="SAM" id="MobiDB-lite"/>
    </source>
</evidence>
<dbReference type="Pfam" id="PF03914">
    <property type="entry name" value="CBF"/>
    <property type="match status" value="1"/>
</dbReference>
<dbReference type="PANTHER" id="PTHR12048:SF0">
    <property type="entry name" value="CCAAT_ENHANCER-BINDING PROTEIN ZETA"/>
    <property type="match status" value="1"/>
</dbReference>
<keyword evidence="5" id="KW-0010">Activator</keyword>
<evidence type="ECO:0000256" key="2">
    <source>
        <dbReference type="ARBA" id="ARBA00007797"/>
    </source>
</evidence>
<feature type="compositionally biased region" description="Acidic residues" evidence="11">
    <location>
        <begin position="699"/>
        <end position="737"/>
    </location>
</feature>
<comment type="caution">
    <text evidence="13">The sequence shown here is derived from an EMBL/GenBank/DDBJ whole genome shotgun (WGS) entry which is preliminary data.</text>
</comment>
<dbReference type="EMBL" id="JARPUR010000007">
    <property type="protein sequence ID" value="KAK4872434.1"/>
    <property type="molecule type" value="Genomic_DNA"/>
</dbReference>
<dbReference type="SUPFAM" id="SSF48371">
    <property type="entry name" value="ARM repeat"/>
    <property type="match status" value="1"/>
</dbReference>
<evidence type="ECO:0000313" key="14">
    <source>
        <dbReference type="Proteomes" id="UP001353858"/>
    </source>
</evidence>
<comment type="similarity">
    <text evidence="2">Belongs to the CBF/MAK21 family.</text>
</comment>
<evidence type="ECO:0000256" key="1">
    <source>
        <dbReference type="ARBA" id="ARBA00004123"/>
    </source>
</evidence>
<feature type="region of interest" description="Disordered" evidence="11">
    <location>
        <begin position="689"/>
        <end position="755"/>
    </location>
</feature>
<dbReference type="Proteomes" id="UP001353858">
    <property type="component" value="Unassembled WGS sequence"/>
</dbReference>
<keyword evidence="7" id="KW-0539">Nucleus</keyword>
<evidence type="ECO:0000313" key="13">
    <source>
        <dbReference type="EMBL" id="KAK4872434.1"/>
    </source>
</evidence>
<proteinExistence type="inferred from homology"/>
<feature type="compositionally biased region" description="Basic residues" evidence="11">
    <location>
        <begin position="820"/>
        <end position="838"/>
    </location>
</feature>
<name>A0AAN7PNG4_9COLE</name>
<evidence type="ECO:0000256" key="6">
    <source>
        <dbReference type="ARBA" id="ARBA00023163"/>
    </source>
</evidence>
<dbReference type="InterPro" id="IPR016024">
    <property type="entry name" value="ARM-type_fold"/>
</dbReference>
<feature type="domain" description="CCAAT-binding factor" evidence="12">
    <location>
        <begin position="350"/>
        <end position="544"/>
    </location>
</feature>
<gene>
    <name evidence="13" type="ORF">RN001_014463</name>
</gene>
<feature type="compositionally biased region" description="Basic and acidic residues" evidence="11">
    <location>
        <begin position="738"/>
        <end position="753"/>
    </location>
</feature>
<keyword evidence="3" id="KW-0597">Phosphoprotein</keyword>
<evidence type="ECO:0000256" key="7">
    <source>
        <dbReference type="ARBA" id="ARBA00023242"/>
    </source>
</evidence>
<dbReference type="FunFam" id="1.25.10.10:FF:000805">
    <property type="entry name" value="Similar to transcription factor CBF/MAK21"/>
    <property type="match status" value="1"/>
</dbReference>
<dbReference type="PANTHER" id="PTHR12048">
    <property type="entry name" value="CCAAT-BINDING FACTOR-RELATED"/>
    <property type="match status" value="1"/>
</dbReference>
<evidence type="ECO:0000256" key="9">
    <source>
        <dbReference type="ARBA" id="ARBA00058879"/>
    </source>
</evidence>
<sequence length="838" mass="96200">MDDFVDEKPKLWYEEITETGRSESEVPDELWIQLRDEAQKCLTADAAAYNIRNAKNNSNFQWMKTVTSKGITSDKVAAYVVMIQNNPVYNLDALSNLSAMVKVGKKQECTSVIDSLVELFLGNLLIPHRKLIPFRLRALSKLNELSSGNIVTRRKYLCYWFFEDQLKEIYTAFVLSLNTVAQDTVEKNKEKAIGAMKKLLGGNSEQEQNLLKYIVNKLGDPSKKIASKVIYSLSSLLNQHSNMQAVVLDEIEKVLFRTNISTRAQYYALCFLTQFYLNHDTKNIARHLIEVYFSFFKACVKKGEVNSRMMSALLMGVNRAYPYAKLEMDKVSHHIDTMYRIAHVANFNVSLHALRLLHQISCNEGTVSDRFISALYRKLPDPHINSTFHQAMLLGLVYKALAGDKQIDRTKVLIKRLLQIAMYSQPSMACGVLYVVSQLIRKNKSLSTLVLVKCSNEVMENDDDDETYFDVKDETLTKDNPKTTNEEIETKPIPSWLFQHKKLKTVTAYNGICRNPLYGGGQYCAYTELNTLRNHFHPTVALFATNLLNEQTINYSGDPLKDFSLIRFLDRFVFKNPKRAQVIRKEGVQSVLSARKNYTPKGIRSVPVQSHTYLNNQEKNIPTEELFLYMFLQKRSRLKVDEDKDEESDLDSVASDEFEEMLDKMVKSKYVDDDLNYMDHIEEGLRSKKNRKKEVVHEEENEQEDLDEDDDELDSVDELIDEDDNGSELEFNSDSDTDDIKIKSNNKKNKDTEPLFASAEEFASLLEEEGASKIAPGGSNAWSNKDNAHVRQISWEDKRNQWMKGYSKSTKGKGGFKNVKSQKRKRPNQGNKNKKRKG</sequence>
<keyword evidence="4" id="KW-0805">Transcription regulation</keyword>
<dbReference type="GO" id="GO:0005634">
    <property type="term" value="C:nucleus"/>
    <property type="evidence" value="ECO:0007669"/>
    <property type="project" value="UniProtKB-SubCell"/>
</dbReference>
<comment type="function">
    <text evidence="9">Stimulates transcription from the HSP70 promoter.</text>
</comment>
<protein>
    <recommendedName>
        <fullName evidence="10">CCAAT/enhancer-binding protein zeta</fullName>
    </recommendedName>
    <alternativeName>
        <fullName evidence="8">CCAAT-box-binding transcription factor</fullName>
    </alternativeName>
</protein>
<dbReference type="Gene3D" id="1.25.10.10">
    <property type="entry name" value="Leucine-rich Repeat Variant"/>
    <property type="match status" value="1"/>
</dbReference>
<evidence type="ECO:0000259" key="12">
    <source>
        <dbReference type="Pfam" id="PF03914"/>
    </source>
</evidence>